<reference evidence="1" key="1">
    <citation type="submission" date="2020-05" db="EMBL/GenBank/DDBJ databases">
        <title>Mycena genomes resolve the evolution of fungal bioluminescence.</title>
        <authorList>
            <person name="Tsai I.J."/>
        </authorList>
    </citation>
    <scope>NUCLEOTIDE SEQUENCE</scope>
    <source>
        <strain evidence="1">CCC161011</strain>
    </source>
</reference>
<comment type="caution">
    <text evidence="1">The sequence shown here is derived from an EMBL/GenBank/DDBJ whole genome shotgun (WGS) entry which is preliminary data.</text>
</comment>
<organism evidence="1 2">
    <name type="scientific">Mycena venus</name>
    <dbReference type="NCBI Taxonomy" id="2733690"/>
    <lineage>
        <taxon>Eukaryota</taxon>
        <taxon>Fungi</taxon>
        <taxon>Dikarya</taxon>
        <taxon>Basidiomycota</taxon>
        <taxon>Agaricomycotina</taxon>
        <taxon>Agaricomycetes</taxon>
        <taxon>Agaricomycetidae</taxon>
        <taxon>Agaricales</taxon>
        <taxon>Marasmiineae</taxon>
        <taxon>Mycenaceae</taxon>
        <taxon>Mycena</taxon>
    </lineage>
</organism>
<gene>
    <name evidence="1" type="ORF">MVEN_02409900</name>
</gene>
<dbReference type="Proteomes" id="UP000620124">
    <property type="component" value="Unassembled WGS sequence"/>
</dbReference>
<evidence type="ECO:0000313" key="1">
    <source>
        <dbReference type="EMBL" id="KAF7333035.1"/>
    </source>
</evidence>
<dbReference type="AlphaFoldDB" id="A0A8H6X2M7"/>
<sequence>MSHPAINFQAIFGGVGGQGGAGSVHQGGDWGFGESPTMNHYSTTEKTATIVSSRTGVGQKIFVDGYIITVPTLSVAELCQQYRLRDAIRELLQRESFETTGAILEAPEAMLEKVGFKQGQIAELKRALTEFLSMTMHVEPAHDE</sequence>
<name>A0A8H6X2M7_9AGAR</name>
<evidence type="ECO:0000313" key="2">
    <source>
        <dbReference type="Proteomes" id="UP000620124"/>
    </source>
</evidence>
<accession>A0A8H6X2M7</accession>
<keyword evidence="2" id="KW-1185">Reference proteome</keyword>
<proteinExistence type="predicted"/>
<dbReference type="EMBL" id="JACAZI010000031">
    <property type="protein sequence ID" value="KAF7333035.1"/>
    <property type="molecule type" value="Genomic_DNA"/>
</dbReference>
<dbReference type="OrthoDB" id="3025659at2759"/>
<protein>
    <submittedName>
        <fullName evidence="1">Uncharacterized protein</fullName>
    </submittedName>
</protein>